<evidence type="ECO:0000256" key="7">
    <source>
        <dbReference type="SAM" id="Coils"/>
    </source>
</evidence>
<feature type="compositionally biased region" description="Low complexity" evidence="8">
    <location>
        <begin position="104"/>
        <end position="118"/>
    </location>
</feature>
<keyword evidence="10" id="KW-1185">Reference proteome</keyword>
<name>A0ABR4ANR7_9LECA</name>
<dbReference type="PANTHER" id="PTHR10639:SF7">
    <property type="entry name" value="CLATHRIN LIGHT CHAIN"/>
    <property type="match status" value="1"/>
</dbReference>
<organism evidence="9 10">
    <name type="scientific">Stereocaulon virgatum</name>
    <dbReference type="NCBI Taxonomy" id="373712"/>
    <lineage>
        <taxon>Eukaryota</taxon>
        <taxon>Fungi</taxon>
        <taxon>Dikarya</taxon>
        <taxon>Ascomycota</taxon>
        <taxon>Pezizomycotina</taxon>
        <taxon>Lecanoromycetes</taxon>
        <taxon>OSLEUM clade</taxon>
        <taxon>Lecanoromycetidae</taxon>
        <taxon>Lecanorales</taxon>
        <taxon>Lecanorineae</taxon>
        <taxon>Stereocaulaceae</taxon>
        <taxon>Stereocaulon</taxon>
    </lineage>
</organism>
<gene>
    <name evidence="9" type="ORF">N7G274_001396</name>
</gene>
<dbReference type="Proteomes" id="UP001590950">
    <property type="component" value="Unassembled WGS sequence"/>
</dbReference>
<keyword evidence="5 6" id="KW-0968">Cytoplasmic vesicle</keyword>
<protein>
    <recommendedName>
        <fullName evidence="6">Clathrin light chain</fullName>
    </recommendedName>
</protein>
<evidence type="ECO:0000256" key="8">
    <source>
        <dbReference type="SAM" id="MobiDB-lite"/>
    </source>
</evidence>
<evidence type="ECO:0000256" key="1">
    <source>
        <dbReference type="ARBA" id="ARBA00004180"/>
    </source>
</evidence>
<feature type="region of interest" description="Disordered" evidence="8">
    <location>
        <begin position="1"/>
        <end position="29"/>
    </location>
</feature>
<proteinExistence type="inferred from homology"/>
<evidence type="ECO:0000313" key="10">
    <source>
        <dbReference type="Proteomes" id="UP001590950"/>
    </source>
</evidence>
<comment type="function">
    <text evidence="6">Clathrin is the major protein of the polyhedral coat of coated pits and vesicles.</text>
</comment>
<dbReference type="InterPro" id="IPR000996">
    <property type="entry name" value="Clathrin_L-chain"/>
</dbReference>
<evidence type="ECO:0000256" key="3">
    <source>
        <dbReference type="ARBA" id="ARBA00023136"/>
    </source>
</evidence>
<reference evidence="9 10" key="1">
    <citation type="submission" date="2024-09" db="EMBL/GenBank/DDBJ databases">
        <title>Rethinking Asexuality: The Enigmatic Case of Functional Sexual Genes in Lepraria (Stereocaulaceae).</title>
        <authorList>
            <person name="Doellman M."/>
            <person name="Sun Y."/>
            <person name="Barcenas-Pena A."/>
            <person name="Lumbsch H.T."/>
            <person name="Grewe F."/>
        </authorList>
    </citation>
    <scope>NUCLEOTIDE SEQUENCE [LARGE SCALE GENOMIC DNA]</scope>
    <source>
        <strain evidence="9 10">Mercado 3170</strain>
    </source>
</reference>
<comment type="caution">
    <text evidence="9">The sequence shown here is derived from an EMBL/GenBank/DDBJ whole genome shotgun (WGS) entry which is preliminary data.</text>
</comment>
<accession>A0ABR4ANR7</accession>
<keyword evidence="3 6" id="KW-0472">Membrane</keyword>
<comment type="similarity">
    <text evidence="2 6">Belongs to the clathrin light chain family.</text>
</comment>
<keyword evidence="7" id="KW-0175">Coiled coil</keyword>
<keyword evidence="4 6" id="KW-0168">Coated pit</keyword>
<evidence type="ECO:0000256" key="4">
    <source>
        <dbReference type="ARBA" id="ARBA00023176"/>
    </source>
</evidence>
<dbReference type="PANTHER" id="PTHR10639">
    <property type="entry name" value="CLATHRIN LIGHT CHAIN"/>
    <property type="match status" value="1"/>
</dbReference>
<evidence type="ECO:0000256" key="6">
    <source>
        <dbReference type="RuleBase" id="RU363137"/>
    </source>
</evidence>
<feature type="region of interest" description="Disordered" evidence="8">
    <location>
        <begin position="89"/>
        <end position="129"/>
    </location>
</feature>
<feature type="region of interest" description="Disordered" evidence="8">
    <location>
        <begin position="46"/>
        <end position="70"/>
    </location>
</feature>
<sequence length="174" mass="18887">MADRFPSLEDFNEGQTEPVTARIDGGGDDFLSRERALLGDDAAQFASAGDNKATIEDGDGDLLGDGGNYGGELAGGEELAGFESSYPAVDTQNQHVGPGGTITGAGTPFQPSYSSYAPPEEESEPVRQWRERRDLQLAEREKISASKKEETIKAARQNLDDFYENYSQKTEKNK</sequence>
<evidence type="ECO:0000256" key="5">
    <source>
        <dbReference type="ARBA" id="ARBA00023329"/>
    </source>
</evidence>
<comment type="subcellular location">
    <subcellularLocation>
        <location evidence="1 6">Cytoplasmic vesicle membrane</location>
        <topology evidence="1 6">Peripheral membrane protein</topology>
        <orientation evidence="1 6">Cytoplasmic side</orientation>
    </subcellularLocation>
    <subcellularLocation>
        <location evidence="6">Membrane</location>
        <location evidence="6">Coated pit</location>
        <topology evidence="6">Peripheral membrane protein</topology>
        <orientation evidence="6">Cytoplasmic side</orientation>
    </subcellularLocation>
    <text evidence="6">Cytoplasmic face of coated pits and vesicles.</text>
</comment>
<evidence type="ECO:0000256" key="2">
    <source>
        <dbReference type="ARBA" id="ARBA00005263"/>
    </source>
</evidence>
<dbReference type="EMBL" id="JBEFKJ010000003">
    <property type="protein sequence ID" value="KAL2047375.1"/>
    <property type="molecule type" value="Genomic_DNA"/>
</dbReference>
<evidence type="ECO:0000313" key="9">
    <source>
        <dbReference type="EMBL" id="KAL2047375.1"/>
    </source>
</evidence>
<feature type="coiled-coil region" evidence="7">
    <location>
        <begin position="138"/>
        <end position="172"/>
    </location>
</feature>
<dbReference type="Pfam" id="PF01086">
    <property type="entry name" value="Clathrin_lg_ch"/>
    <property type="match status" value="1"/>
</dbReference>